<proteinExistence type="predicted"/>
<feature type="compositionally biased region" description="Basic and acidic residues" evidence="1">
    <location>
        <begin position="117"/>
        <end position="133"/>
    </location>
</feature>
<accession>A0ABU7MLX1</accession>
<keyword evidence="3" id="KW-1185">Reference proteome</keyword>
<gene>
    <name evidence="2" type="ORF">V2E24_02970</name>
</gene>
<feature type="compositionally biased region" description="Low complexity" evidence="1">
    <location>
        <begin position="153"/>
        <end position="163"/>
    </location>
</feature>
<evidence type="ECO:0000313" key="3">
    <source>
        <dbReference type="Proteomes" id="UP001344817"/>
    </source>
</evidence>
<dbReference type="Proteomes" id="UP001344817">
    <property type="component" value="Unassembled WGS sequence"/>
</dbReference>
<name>A0ABU7MLX1_9BACT</name>
<evidence type="ECO:0000256" key="1">
    <source>
        <dbReference type="SAM" id="MobiDB-lite"/>
    </source>
</evidence>
<evidence type="ECO:0000313" key="2">
    <source>
        <dbReference type="EMBL" id="MEE3928527.1"/>
    </source>
</evidence>
<reference evidence="2" key="1">
    <citation type="submission" date="2024-01" db="EMBL/GenBank/DDBJ databases">
        <title>Genome sequence of Mycoplasma ciconiae type strain DSM 25251.</title>
        <authorList>
            <person name="Spergser J."/>
        </authorList>
    </citation>
    <scope>NUCLEOTIDE SEQUENCE [LARGE SCALE GENOMIC DNA]</scope>
    <source>
        <strain evidence="2">DSM 25251</strain>
    </source>
</reference>
<feature type="compositionally biased region" description="Basic and acidic residues" evidence="1">
    <location>
        <begin position="164"/>
        <end position="173"/>
    </location>
</feature>
<feature type="compositionally biased region" description="Low complexity" evidence="1">
    <location>
        <begin position="174"/>
        <end position="187"/>
    </location>
</feature>
<dbReference type="EMBL" id="JAZDWZ010000009">
    <property type="protein sequence ID" value="MEE3928527.1"/>
    <property type="molecule type" value="Genomic_DNA"/>
</dbReference>
<feature type="region of interest" description="Disordered" evidence="1">
    <location>
        <begin position="37"/>
        <end position="207"/>
    </location>
</feature>
<feature type="compositionally biased region" description="Polar residues" evidence="1">
    <location>
        <begin position="135"/>
        <end position="147"/>
    </location>
</feature>
<feature type="compositionally biased region" description="Low complexity" evidence="1">
    <location>
        <begin position="85"/>
        <end position="103"/>
    </location>
</feature>
<feature type="compositionally biased region" description="Polar residues" evidence="1">
    <location>
        <begin position="188"/>
        <end position="204"/>
    </location>
</feature>
<comment type="caution">
    <text evidence="2">The sequence shown here is derived from an EMBL/GenBank/DDBJ whole genome shotgun (WGS) entry which is preliminary data.</text>
</comment>
<sequence>MKRNKIVLVTSISIGVAALAIGAGVSGIIVAQRRNNNSNQAQSHQNNDSTSQTDNQTQPDKDTQNNTTDNQLNPNQNQSNTQESQHNTQATTTHQNTNTNTQNSEKDISDSSQTHTHTSDNTKEKEQTNKVDTPKTPQTHENNNQNTTKDESTNQTHHSTHTSTDTKRPENQEHNNQATTANNTPTTSDNHTLENPNPQTTKTTPVIAEPQIIINSIKHNYSDDSYELFVGDNVTIDLSNLNLSNPQWFTLIGQDYELLVNQNNSNSYTLNTKYPQFFSLKVVDSNQKQYIINLDVQPLPKISIAYTNTKINPYQVYSVANQNQKVSISANYDSSKFTNLTWQTLDAQNNWVDYPNFNNILEVTNIKAAETLEVRLVGTFKNKQVISNKLILNNRIYMSELAIDFANPTFANIYYVDVHQQNNVTSSLNTNLDKQNLKYTWQKIVDNNWVDIADSNSVNYQFSLNADFNVALRLKVEASDNWNTPTLFSNVLVFREKLNNEQFAKANELLKEFKTSKQAQINTLNSYFSNNLDLINELIKIPTDEFRVFEVDQFIFKNVEIDQNNQIILNLQNNSNRSLIIRENDPHVSINKGDVFKIYTPYFVDNNSFSTNNLSVGQDGVIKWVFNFNVSEYIKKHQSNFIGIEINIANSNIKSKYKNNHINALKQISLNSFTSDFGQYQLVKIAQEAKVNFENLKPKETNVLVDHFYRIAVDPFNTSGINTYYKYQWYEIVDGQKVLLKGENNYYLRTRYTQKVDPSITKEYICFVEGLTETGLNINGWSPVYVVNITNGKTIERSK</sequence>
<dbReference type="RefSeq" id="WP_330500940.1">
    <property type="nucleotide sequence ID" value="NZ_JAZDWZ010000009.1"/>
</dbReference>
<organism evidence="2 3">
    <name type="scientific">Mycoplasmopsis ciconiae</name>
    <dbReference type="NCBI Taxonomy" id="561067"/>
    <lineage>
        <taxon>Bacteria</taxon>
        <taxon>Bacillati</taxon>
        <taxon>Mycoplasmatota</taxon>
        <taxon>Mycoplasmoidales</taxon>
        <taxon>Metamycoplasmataceae</taxon>
        <taxon>Mycoplasmopsis</taxon>
    </lineage>
</organism>
<feature type="compositionally biased region" description="Low complexity" evidence="1">
    <location>
        <begin position="37"/>
        <end position="78"/>
    </location>
</feature>
<protein>
    <submittedName>
        <fullName evidence="2">Uncharacterized protein</fullName>
    </submittedName>
</protein>